<gene>
    <name evidence="9" type="ORF">CTI12_AA367540</name>
</gene>
<dbReference type="STRING" id="35608.A0A2U1MIY6"/>
<dbReference type="AlphaFoldDB" id="A0A2U1MIY6"/>
<keyword evidence="10" id="KW-1185">Reference proteome</keyword>
<evidence type="ECO:0000313" key="10">
    <source>
        <dbReference type="Proteomes" id="UP000245207"/>
    </source>
</evidence>
<name>A0A2U1MIY6_ARTAN</name>
<evidence type="ECO:0000256" key="1">
    <source>
        <dbReference type="ARBA" id="ARBA00004123"/>
    </source>
</evidence>
<organism evidence="9 10">
    <name type="scientific">Artemisia annua</name>
    <name type="common">Sweet wormwood</name>
    <dbReference type="NCBI Taxonomy" id="35608"/>
    <lineage>
        <taxon>Eukaryota</taxon>
        <taxon>Viridiplantae</taxon>
        <taxon>Streptophyta</taxon>
        <taxon>Embryophyta</taxon>
        <taxon>Tracheophyta</taxon>
        <taxon>Spermatophyta</taxon>
        <taxon>Magnoliopsida</taxon>
        <taxon>eudicotyledons</taxon>
        <taxon>Gunneridae</taxon>
        <taxon>Pentapetalae</taxon>
        <taxon>asterids</taxon>
        <taxon>campanulids</taxon>
        <taxon>Asterales</taxon>
        <taxon>Asteraceae</taxon>
        <taxon>Asteroideae</taxon>
        <taxon>Anthemideae</taxon>
        <taxon>Artemisiinae</taxon>
        <taxon>Artemisia</taxon>
    </lineage>
</organism>
<keyword evidence="2" id="KW-0805">Transcription regulation</keyword>
<dbReference type="Proteomes" id="UP000245207">
    <property type="component" value="Unassembled WGS sequence"/>
</dbReference>
<dbReference type="Gene3D" id="2.20.25.80">
    <property type="entry name" value="WRKY domain"/>
    <property type="match status" value="1"/>
</dbReference>
<evidence type="ECO:0000259" key="8">
    <source>
        <dbReference type="PROSITE" id="PS50811"/>
    </source>
</evidence>
<dbReference type="GO" id="GO:0042542">
    <property type="term" value="P:response to hydrogen peroxide"/>
    <property type="evidence" value="ECO:0007669"/>
    <property type="project" value="UniProtKB-ARBA"/>
</dbReference>
<comment type="subcellular location">
    <subcellularLocation>
        <location evidence="1">Nucleus</location>
    </subcellularLocation>
</comment>
<accession>A0A2U1MIY6</accession>
<dbReference type="GO" id="GO:0010193">
    <property type="term" value="P:response to ozone"/>
    <property type="evidence" value="ECO:0007669"/>
    <property type="project" value="UniProtKB-ARBA"/>
</dbReference>
<dbReference type="InterPro" id="IPR036576">
    <property type="entry name" value="WRKY_dom_sf"/>
</dbReference>
<dbReference type="SUPFAM" id="SSF118290">
    <property type="entry name" value="WRKY DNA-binding domain"/>
    <property type="match status" value="1"/>
</dbReference>
<keyword evidence="4" id="KW-0804">Transcription</keyword>
<dbReference type="PANTHER" id="PTHR32096">
    <property type="entry name" value="WRKY TRANSCRIPTION FACTOR 30-RELATED-RELATED"/>
    <property type="match status" value="1"/>
</dbReference>
<evidence type="ECO:0000256" key="5">
    <source>
        <dbReference type="ARBA" id="ARBA00023242"/>
    </source>
</evidence>
<comment type="similarity">
    <text evidence="6">Belongs to the WRKY group III family.</text>
</comment>
<dbReference type="InterPro" id="IPR003657">
    <property type="entry name" value="WRKY_dom"/>
</dbReference>
<dbReference type="Pfam" id="PF03106">
    <property type="entry name" value="WRKY"/>
    <property type="match status" value="1"/>
</dbReference>
<evidence type="ECO:0000256" key="2">
    <source>
        <dbReference type="ARBA" id="ARBA00023015"/>
    </source>
</evidence>
<dbReference type="GO" id="GO:0010150">
    <property type="term" value="P:leaf senescence"/>
    <property type="evidence" value="ECO:0007669"/>
    <property type="project" value="UniProtKB-ARBA"/>
</dbReference>
<comment type="caution">
    <text evidence="9">The sequence shown here is derived from an EMBL/GenBank/DDBJ whole genome shotgun (WGS) entry which is preliminary data.</text>
</comment>
<dbReference type="FunFam" id="2.20.25.80:FF:000009">
    <property type="entry name" value="WRKY transcription factor 53"/>
    <property type="match status" value="1"/>
</dbReference>
<dbReference type="SMART" id="SM00774">
    <property type="entry name" value="WRKY"/>
    <property type="match status" value="1"/>
</dbReference>
<keyword evidence="5" id="KW-0539">Nucleus</keyword>
<keyword evidence="3" id="KW-0238">DNA-binding</keyword>
<evidence type="ECO:0000256" key="7">
    <source>
        <dbReference type="SAM" id="MobiDB-lite"/>
    </source>
</evidence>
<evidence type="ECO:0000256" key="6">
    <source>
        <dbReference type="ARBA" id="ARBA00060850"/>
    </source>
</evidence>
<feature type="region of interest" description="Disordered" evidence="7">
    <location>
        <begin position="69"/>
        <end position="89"/>
    </location>
</feature>
<dbReference type="PANTHER" id="PTHR32096:SF133">
    <property type="entry name" value="WRKY TRANSCRIPTION FACTOR 41-RELATED"/>
    <property type="match status" value="1"/>
</dbReference>
<dbReference type="OrthoDB" id="1888929at2759"/>
<dbReference type="PROSITE" id="PS50811">
    <property type="entry name" value="WRKY"/>
    <property type="match status" value="1"/>
</dbReference>
<dbReference type="GO" id="GO:0005634">
    <property type="term" value="C:nucleus"/>
    <property type="evidence" value="ECO:0007669"/>
    <property type="project" value="UniProtKB-SubCell"/>
</dbReference>
<dbReference type="GO" id="GO:0000976">
    <property type="term" value="F:transcription cis-regulatory region binding"/>
    <property type="evidence" value="ECO:0007669"/>
    <property type="project" value="TreeGrafter"/>
</dbReference>
<reference evidence="9 10" key="1">
    <citation type="journal article" date="2018" name="Mol. Plant">
        <title>The genome of Artemisia annua provides insight into the evolution of Asteraceae family and artemisinin biosynthesis.</title>
        <authorList>
            <person name="Shen Q."/>
            <person name="Zhang L."/>
            <person name="Liao Z."/>
            <person name="Wang S."/>
            <person name="Yan T."/>
            <person name="Shi P."/>
            <person name="Liu M."/>
            <person name="Fu X."/>
            <person name="Pan Q."/>
            <person name="Wang Y."/>
            <person name="Lv Z."/>
            <person name="Lu X."/>
            <person name="Zhang F."/>
            <person name="Jiang W."/>
            <person name="Ma Y."/>
            <person name="Chen M."/>
            <person name="Hao X."/>
            <person name="Li L."/>
            <person name="Tang Y."/>
            <person name="Lv G."/>
            <person name="Zhou Y."/>
            <person name="Sun X."/>
            <person name="Brodelius P.E."/>
            <person name="Rose J.K.C."/>
            <person name="Tang K."/>
        </authorList>
    </citation>
    <scope>NUCLEOTIDE SEQUENCE [LARGE SCALE GENOMIC DNA]</scope>
    <source>
        <strain evidence="10">cv. Huhao1</strain>
        <tissue evidence="9">Leaf</tissue>
    </source>
</reference>
<evidence type="ECO:0000256" key="3">
    <source>
        <dbReference type="ARBA" id="ARBA00023125"/>
    </source>
</evidence>
<evidence type="ECO:0000313" key="9">
    <source>
        <dbReference type="EMBL" id="PWA61230.1"/>
    </source>
</evidence>
<proteinExistence type="inferred from homology"/>
<dbReference type="GO" id="GO:0009751">
    <property type="term" value="P:response to salicylic acid"/>
    <property type="evidence" value="ECO:0007669"/>
    <property type="project" value="UniProtKB-ARBA"/>
</dbReference>
<protein>
    <submittedName>
        <fullName evidence="9">WRKY9</fullName>
    </submittedName>
</protein>
<dbReference type="InterPro" id="IPR044810">
    <property type="entry name" value="WRKY_plant"/>
</dbReference>
<dbReference type="GO" id="GO:0003700">
    <property type="term" value="F:DNA-binding transcription factor activity"/>
    <property type="evidence" value="ECO:0007669"/>
    <property type="project" value="InterPro"/>
</dbReference>
<dbReference type="SMR" id="A0A2U1MIY6"/>
<dbReference type="EMBL" id="PKPP01005155">
    <property type="protein sequence ID" value="PWA61230.1"/>
    <property type="molecule type" value="Genomic_DNA"/>
</dbReference>
<evidence type="ECO:0000256" key="4">
    <source>
        <dbReference type="ARBA" id="ARBA00023163"/>
    </source>
</evidence>
<feature type="domain" description="WRKY" evidence="8">
    <location>
        <begin position="118"/>
        <end position="176"/>
    </location>
</feature>
<sequence length="315" mass="35629">METGQKRPLINELTQGKEFTYQLKNHLDNPMSAETCEFLVEKILNSYENAISMLNRASAIHETPTFDEISPSVEVSDPEDSNLSPHNSHKNVFKKRKTMAKWSEQVKVCSGSMVEGPLSDGYSWRKYGQKDILGANHPRAYYRCTHRNVQGCLATKQVQRSDEDSSVFEVTYKGRHTCTHATQLSKALEKKPKKEEETIHDVKMTQKICLDRVFSFKTSKGVTTMEEGLFPSFSFASTPIETEKLENLFHLGCDSTTFVAFNHTLQSSDSDLSEIMNSTPNSVTNSPLADWDVSLDHVDINGNFLFDITDSEMFV</sequence>